<dbReference type="EMBL" id="JADGMS010000019">
    <property type="protein sequence ID" value="KAF9660806.1"/>
    <property type="molecule type" value="Genomic_DNA"/>
</dbReference>
<accession>A0A835J0Z2</accession>
<feature type="compositionally biased region" description="Pro residues" evidence="1">
    <location>
        <begin position="115"/>
        <end position="124"/>
    </location>
</feature>
<dbReference type="OrthoDB" id="686565at2759"/>
<keyword evidence="3" id="KW-1185">Reference proteome</keyword>
<feature type="region of interest" description="Disordered" evidence="1">
    <location>
        <begin position="87"/>
        <end position="124"/>
    </location>
</feature>
<dbReference type="PANTHER" id="PTHR34287">
    <property type="entry name" value="OS06G0551500 PROTEIN-RELATED"/>
    <property type="match status" value="1"/>
</dbReference>
<organism evidence="2 3">
    <name type="scientific">Salix dunnii</name>
    <dbReference type="NCBI Taxonomy" id="1413687"/>
    <lineage>
        <taxon>Eukaryota</taxon>
        <taxon>Viridiplantae</taxon>
        <taxon>Streptophyta</taxon>
        <taxon>Embryophyta</taxon>
        <taxon>Tracheophyta</taxon>
        <taxon>Spermatophyta</taxon>
        <taxon>Magnoliopsida</taxon>
        <taxon>eudicotyledons</taxon>
        <taxon>Gunneridae</taxon>
        <taxon>Pentapetalae</taxon>
        <taxon>rosids</taxon>
        <taxon>fabids</taxon>
        <taxon>Malpighiales</taxon>
        <taxon>Salicaceae</taxon>
        <taxon>Saliceae</taxon>
        <taxon>Salix</taxon>
    </lineage>
</organism>
<dbReference type="AlphaFoldDB" id="A0A835J0Z2"/>
<evidence type="ECO:0000313" key="2">
    <source>
        <dbReference type="EMBL" id="KAF9660806.1"/>
    </source>
</evidence>
<name>A0A835J0Z2_9ROSI</name>
<evidence type="ECO:0000256" key="1">
    <source>
        <dbReference type="SAM" id="MobiDB-lite"/>
    </source>
</evidence>
<dbReference type="Proteomes" id="UP000657918">
    <property type="component" value="Unassembled WGS sequence"/>
</dbReference>
<comment type="caution">
    <text evidence="2">The sequence shown here is derived from an EMBL/GenBank/DDBJ whole genome shotgun (WGS) entry which is preliminary data.</text>
</comment>
<protein>
    <submittedName>
        <fullName evidence="2">Uncharacterized protein</fullName>
    </submittedName>
</protein>
<gene>
    <name evidence="2" type="ORF">SADUNF_Sadunf19G0001900</name>
</gene>
<reference evidence="2 3" key="1">
    <citation type="submission" date="2020-10" db="EMBL/GenBank/DDBJ databases">
        <title>Plant Genome Project.</title>
        <authorList>
            <person name="Zhang R.-G."/>
        </authorList>
    </citation>
    <scope>NUCLEOTIDE SEQUENCE [LARGE SCALE GENOMIC DNA]</scope>
    <source>
        <strain evidence="2">FAFU-HL-1</strain>
        <tissue evidence="2">Leaf</tissue>
    </source>
</reference>
<dbReference type="PANTHER" id="PTHR34287:SF12">
    <property type="match status" value="1"/>
</dbReference>
<evidence type="ECO:0000313" key="3">
    <source>
        <dbReference type="Proteomes" id="UP000657918"/>
    </source>
</evidence>
<sequence length="124" mass="13920">MVPKSDSERLLGKFFDASQYDFDYEQSSLWSPPIPARRVFLAAPAGHTCSFYLTNHSLGRQPHNRNGNQFLLVGVHPFSSDATITNQLHVNDGHHPSLPPPLKTSTPPHTYGSPRYPPPPKRNY</sequence>
<proteinExistence type="predicted"/>